<dbReference type="Pfam" id="PF22022">
    <property type="entry name" value="Phage_int_M"/>
    <property type="match status" value="1"/>
</dbReference>
<protein>
    <submittedName>
        <fullName evidence="6">Integrase</fullName>
    </submittedName>
</protein>
<sequence>MKTTRWTIKELQSLTTSDDGKVRREPDGIVTKVRAGKRGITVAFRYEWFAGGKKHDYSLGSWPKKTLAELRTERDLAKATVSQGIDPGAAKKAARIEAQAAIAATIAESERQAAENLTVTDLFEAWLIDGVRREDANAELRRSFAKDVLPVIGKKMIRELSKQDLLSVLRTAKKRGLNRTLVILNNDMRQMLRWAEKHKPWRGLMADGNPADLMTPKVLDDLKLLDADYNEVRDRTLSPAEVRELRDIFAKLESDYKALPKGQKYSGIRPVNQHVQCAVWICLSTLCRIGELLMSEWQHIDLEAGTWFIPAANTKGRHRKRKDNNVTLSPFARRQFEVLHKLTGATPFVFPNTKGDSHVYTKTVSKLIGDRQCRFKNRSKPLSGRQHNDTLVLAGGANGEWTPHDLRRTGSTMMQSLGVVPDIIDLCQGHVIEAPKVRGTYQHYDYAKEKAEAWHLLGERIEALLTADNVQEFRRA</sequence>
<evidence type="ECO:0000259" key="5">
    <source>
        <dbReference type="PROSITE" id="PS51898"/>
    </source>
</evidence>
<dbReference type="InterPro" id="IPR053876">
    <property type="entry name" value="Phage_int_M"/>
</dbReference>
<accession>A0A2A3MFM4</accession>
<gene>
    <name evidence="6" type="ORF">CNQ84_13495</name>
</gene>
<feature type="domain" description="Tyr recombinase" evidence="5">
    <location>
        <begin position="232"/>
        <end position="455"/>
    </location>
</feature>
<dbReference type="InterPro" id="IPR025166">
    <property type="entry name" value="Integrase_DNA_bind_dom"/>
</dbReference>
<keyword evidence="2" id="KW-0229">DNA integration</keyword>
<dbReference type="CDD" id="cd00801">
    <property type="entry name" value="INT_P4_C"/>
    <property type="match status" value="1"/>
</dbReference>
<comment type="caution">
    <text evidence="6">The sequence shown here is derived from an EMBL/GenBank/DDBJ whole genome shotgun (WGS) entry which is preliminary data.</text>
</comment>
<dbReference type="EMBL" id="NTMR01000017">
    <property type="protein sequence ID" value="PBK03591.1"/>
    <property type="molecule type" value="Genomic_DNA"/>
</dbReference>
<evidence type="ECO:0000256" key="1">
    <source>
        <dbReference type="ARBA" id="ARBA00008857"/>
    </source>
</evidence>
<dbReference type="RefSeq" id="WP_096005378.1">
    <property type="nucleotide sequence ID" value="NZ_NTMR01000017.1"/>
</dbReference>
<dbReference type="GO" id="GO:0003677">
    <property type="term" value="F:DNA binding"/>
    <property type="evidence" value="ECO:0007669"/>
    <property type="project" value="UniProtKB-KW"/>
</dbReference>
<organism evidence="6 7">
    <name type="scientific">Pseudomonas abyssi</name>
    <dbReference type="NCBI Taxonomy" id="170540"/>
    <lineage>
        <taxon>Bacteria</taxon>
        <taxon>Pseudomonadati</taxon>
        <taxon>Pseudomonadota</taxon>
        <taxon>Gammaproteobacteria</taxon>
        <taxon>Pseudomonadales</taxon>
        <taxon>Pseudomonadaceae</taxon>
        <taxon>Pseudomonas</taxon>
    </lineage>
</organism>
<name>A0A2A3MFM4_9PSED</name>
<evidence type="ECO:0000313" key="7">
    <source>
        <dbReference type="Proteomes" id="UP000242313"/>
    </source>
</evidence>
<dbReference type="PANTHER" id="PTHR30629">
    <property type="entry name" value="PROPHAGE INTEGRASE"/>
    <property type="match status" value="1"/>
</dbReference>
<dbReference type="InterPro" id="IPR002104">
    <property type="entry name" value="Integrase_catalytic"/>
</dbReference>
<keyword evidence="4" id="KW-0233">DNA recombination</keyword>
<dbReference type="SUPFAM" id="SSF56349">
    <property type="entry name" value="DNA breaking-rejoining enzymes"/>
    <property type="match status" value="1"/>
</dbReference>
<dbReference type="AlphaFoldDB" id="A0A2A3MFM4"/>
<evidence type="ECO:0000256" key="2">
    <source>
        <dbReference type="ARBA" id="ARBA00022908"/>
    </source>
</evidence>
<dbReference type="Pfam" id="PF00589">
    <property type="entry name" value="Phage_integrase"/>
    <property type="match status" value="1"/>
</dbReference>
<dbReference type="Gene3D" id="3.30.160.390">
    <property type="entry name" value="Integrase, DNA-binding domain"/>
    <property type="match status" value="1"/>
</dbReference>
<dbReference type="GO" id="GO:0015074">
    <property type="term" value="P:DNA integration"/>
    <property type="evidence" value="ECO:0007669"/>
    <property type="project" value="UniProtKB-KW"/>
</dbReference>
<dbReference type="InterPro" id="IPR013762">
    <property type="entry name" value="Integrase-like_cat_sf"/>
</dbReference>
<dbReference type="PROSITE" id="PS51898">
    <property type="entry name" value="TYR_RECOMBINASE"/>
    <property type="match status" value="1"/>
</dbReference>
<dbReference type="Pfam" id="PF13356">
    <property type="entry name" value="Arm-DNA-bind_3"/>
    <property type="match status" value="1"/>
</dbReference>
<evidence type="ECO:0000256" key="3">
    <source>
        <dbReference type="ARBA" id="ARBA00023125"/>
    </source>
</evidence>
<dbReference type="GO" id="GO:0006310">
    <property type="term" value="P:DNA recombination"/>
    <property type="evidence" value="ECO:0007669"/>
    <property type="project" value="UniProtKB-KW"/>
</dbReference>
<dbReference type="InterPro" id="IPR050808">
    <property type="entry name" value="Phage_Integrase"/>
</dbReference>
<dbReference type="Proteomes" id="UP000242313">
    <property type="component" value="Unassembled WGS sequence"/>
</dbReference>
<keyword evidence="7" id="KW-1185">Reference proteome</keyword>
<dbReference type="InterPro" id="IPR038488">
    <property type="entry name" value="Integrase_DNA-bd_sf"/>
</dbReference>
<evidence type="ECO:0000256" key="4">
    <source>
        <dbReference type="ARBA" id="ARBA00023172"/>
    </source>
</evidence>
<dbReference type="PANTHER" id="PTHR30629:SF2">
    <property type="entry name" value="PROPHAGE INTEGRASE INTS-RELATED"/>
    <property type="match status" value="1"/>
</dbReference>
<dbReference type="InterPro" id="IPR010998">
    <property type="entry name" value="Integrase_recombinase_N"/>
</dbReference>
<reference evidence="6 7" key="1">
    <citation type="submission" date="2017-09" db="EMBL/GenBank/DDBJ databases">
        <title>Pseudomonas abyssi sp. nov. isolated from Abyssopelagic Water.</title>
        <authorList>
            <person name="Wei Y."/>
        </authorList>
    </citation>
    <scope>NUCLEOTIDE SEQUENCE [LARGE SCALE GENOMIC DNA]</scope>
    <source>
        <strain evidence="6 7">MT5</strain>
    </source>
</reference>
<dbReference type="InterPro" id="IPR011010">
    <property type="entry name" value="DNA_brk_join_enz"/>
</dbReference>
<proteinExistence type="inferred from homology"/>
<evidence type="ECO:0000313" key="6">
    <source>
        <dbReference type="EMBL" id="PBK03591.1"/>
    </source>
</evidence>
<comment type="similarity">
    <text evidence="1">Belongs to the 'phage' integrase family.</text>
</comment>
<keyword evidence="3" id="KW-0238">DNA-binding</keyword>
<dbReference type="Gene3D" id="1.10.150.130">
    <property type="match status" value="1"/>
</dbReference>
<dbReference type="Gene3D" id="1.10.443.10">
    <property type="entry name" value="Intergrase catalytic core"/>
    <property type="match status" value="1"/>
</dbReference>